<dbReference type="SUPFAM" id="SSF57610">
    <property type="entry name" value="Thyroglobulin type-1 domain"/>
    <property type="match status" value="1"/>
</dbReference>
<keyword evidence="1" id="KW-1015">Disulfide bond</keyword>
<dbReference type="OrthoDB" id="1725934at2759"/>
<dbReference type="SMART" id="SM00211">
    <property type="entry name" value="TY"/>
    <property type="match status" value="1"/>
</dbReference>
<dbReference type="EMBL" id="BDGG01000003">
    <property type="protein sequence ID" value="GAU96346.1"/>
    <property type="molecule type" value="Genomic_DNA"/>
</dbReference>
<evidence type="ECO:0000313" key="6">
    <source>
        <dbReference type="Proteomes" id="UP000186922"/>
    </source>
</evidence>
<dbReference type="CDD" id="cd00191">
    <property type="entry name" value="TY"/>
    <property type="match status" value="1"/>
</dbReference>
<dbReference type="Gene3D" id="4.10.800.10">
    <property type="entry name" value="Thyroglobulin type-1"/>
    <property type="match status" value="1"/>
</dbReference>
<feature type="chain" id="PRO_5008897999" description="Thyroglobulin type-1 domain-containing protein" evidence="3">
    <location>
        <begin position="26"/>
        <end position="177"/>
    </location>
</feature>
<evidence type="ECO:0000256" key="1">
    <source>
        <dbReference type="ARBA" id="ARBA00023157"/>
    </source>
</evidence>
<comment type="caution">
    <text evidence="5">The sequence shown here is derived from an EMBL/GenBank/DDBJ whole genome shotgun (WGS) entry which is preliminary data.</text>
</comment>
<gene>
    <name evidence="5" type="primary">RvY_07805-1</name>
    <name evidence="5" type="synonym">RvY_07805.1</name>
    <name evidence="5" type="ORF">RvY_07805</name>
</gene>
<sequence length="177" mass="18815">MNSSVAFSSVLFLVGSVVVLRSTKAVPLAALDCHTLQKLTKGANPTVKCDPETGKPAALQTNAEGQQLCTGPDGRILLGPSKDLSTCECIIKAASWNSNASATEAAPVCDPRTGEYSPQQCDKMGSCWCVDTDGRQVGLRWNAKNVTVDLTRTNQPDRPSCETMRQIFGHGSSAKKT</sequence>
<dbReference type="PROSITE" id="PS51162">
    <property type="entry name" value="THYROGLOBULIN_1_2"/>
    <property type="match status" value="1"/>
</dbReference>
<evidence type="ECO:0000256" key="2">
    <source>
        <dbReference type="PROSITE-ProRule" id="PRU00500"/>
    </source>
</evidence>
<evidence type="ECO:0000313" key="5">
    <source>
        <dbReference type="EMBL" id="GAU96346.1"/>
    </source>
</evidence>
<dbReference type="InterPro" id="IPR000716">
    <property type="entry name" value="Thyroglobulin_1"/>
</dbReference>
<dbReference type="InterPro" id="IPR036857">
    <property type="entry name" value="Thyroglobulin_1_sf"/>
</dbReference>
<evidence type="ECO:0000259" key="4">
    <source>
        <dbReference type="PROSITE" id="PS51162"/>
    </source>
</evidence>
<dbReference type="Proteomes" id="UP000186922">
    <property type="component" value="Unassembled WGS sequence"/>
</dbReference>
<organism evidence="5 6">
    <name type="scientific">Ramazzottius varieornatus</name>
    <name type="common">Water bear</name>
    <name type="synonym">Tardigrade</name>
    <dbReference type="NCBI Taxonomy" id="947166"/>
    <lineage>
        <taxon>Eukaryota</taxon>
        <taxon>Metazoa</taxon>
        <taxon>Ecdysozoa</taxon>
        <taxon>Tardigrada</taxon>
        <taxon>Eutardigrada</taxon>
        <taxon>Parachela</taxon>
        <taxon>Hypsibioidea</taxon>
        <taxon>Ramazzottiidae</taxon>
        <taxon>Ramazzottius</taxon>
    </lineage>
</organism>
<comment type="caution">
    <text evidence="2">Lacks conserved residue(s) required for the propagation of feature annotation.</text>
</comment>
<feature type="domain" description="Thyroglobulin type-1" evidence="4">
    <location>
        <begin position="84"/>
        <end position="161"/>
    </location>
</feature>
<protein>
    <recommendedName>
        <fullName evidence="4">Thyroglobulin type-1 domain-containing protein</fullName>
    </recommendedName>
</protein>
<accession>A0A1D1V3I3</accession>
<dbReference type="AlphaFoldDB" id="A0A1D1V3I3"/>
<evidence type="ECO:0000256" key="3">
    <source>
        <dbReference type="SAM" id="SignalP"/>
    </source>
</evidence>
<dbReference type="Pfam" id="PF00086">
    <property type="entry name" value="Thyroglobulin_1"/>
    <property type="match status" value="1"/>
</dbReference>
<keyword evidence="3" id="KW-0732">Signal</keyword>
<feature type="signal peptide" evidence="3">
    <location>
        <begin position="1"/>
        <end position="25"/>
    </location>
</feature>
<reference evidence="5 6" key="1">
    <citation type="journal article" date="2016" name="Nat. Commun.">
        <title>Extremotolerant tardigrade genome and improved radiotolerance of human cultured cells by tardigrade-unique protein.</title>
        <authorList>
            <person name="Hashimoto T."/>
            <person name="Horikawa D.D."/>
            <person name="Saito Y."/>
            <person name="Kuwahara H."/>
            <person name="Kozuka-Hata H."/>
            <person name="Shin-I T."/>
            <person name="Minakuchi Y."/>
            <person name="Ohishi K."/>
            <person name="Motoyama A."/>
            <person name="Aizu T."/>
            <person name="Enomoto A."/>
            <person name="Kondo K."/>
            <person name="Tanaka S."/>
            <person name="Hara Y."/>
            <person name="Koshikawa S."/>
            <person name="Sagara H."/>
            <person name="Miura T."/>
            <person name="Yokobori S."/>
            <person name="Miyagawa K."/>
            <person name="Suzuki Y."/>
            <person name="Kubo T."/>
            <person name="Oyama M."/>
            <person name="Kohara Y."/>
            <person name="Fujiyama A."/>
            <person name="Arakawa K."/>
            <person name="Katayama T."/>
            <person name="Toyoda A."/>
            <person name="Kunieda T."/>
        </authorList>
    </citation>
    <scope>NUCLEOTIDE SEQUENCE [LARGE SCALE GENOMIC DNA]</scope>
    <source>
        <strain evidence="5 6">YOKOZUNA-1</strain>
    </source>
</reference>
<name>A0A1D1V3I3_RAMVA</name>
<keyword evidence="6" id="KW-1185">Reference proteome</keyword>
<proteinExistence type="predicted"/>